<gene>
    <name evidence="1" type="ORF">I313_00217</name>
</gene>
<name>A0A0D0VET8_9TREE</name>
<protein>
    <submittedName>
        <fullName evidence="1">Unplaced genomic scaffold supercont1.1, whole genome shotgun sequence</fullName>
    </submittedName>
</protein>
<dbReference type="Proteomes" id="UP000053392">
    <property type="component" value="Unassembled WGS sequence"/>
</dbReference>
<evidence type="ECO:0000313" key="1">
    <source>
        <dbReference type="EMBL" id="KIR43375.1"/>
    </source>
</evidence>
<proteinExistence type="predicted"/>
<dbReference type="AlphaFoldDB" id="A0A0D0VET8"/>
<accession>A0A0D0VET8</accession>
<keyword evidence="2" id="KW-1185">Reference proteome</keyword>
<dbReference type="HOGENOM" id="CLU_1906639_0_0_1"/>
<reference evidence="1 2" key="1">
    <citation type="submission" date="2015-01" db="EMBL/GenBank/DDBJ databases">
        <title>The Genome Sequence of Cryptococcus gattii Ram5.</title>
        <authorList>
            <consortium name="The Broad Institute Genomics Platform"/>
            <person name="Cuomo C."/>
            <person name="Litvintseva A."/>
            <person name="Chen Y."/>
            <person name="Heitman J."/>
            <person name="Sun S."/>
            <person name="Springer D."/>
            <person name="Dromer F."/>
            <person name="Young S."/>
            <person name="Zeng Q."/>
            <person name="Gargeya S."/>
            <person name="Abouelleil A."/>
            <person name="Alvarado L."/>
            <person name="Chapman S.B."/>
            <person name="Gainer-Dewar J."/>
            <person name="Goldberg J."/>
            <person name="Griggs A."/>
            <person name="Gujja S."/>
            <person name="Hansen M."/>
            <person name="Howarth C."/>
            <person name="Imamovic A."/>
            <person name="Larimer J."/>
            <person name="Murphy C."/>
            <person name="Naylor J."/>
            <person name="Pearson M."/>
            <person name="Priest M."/>
            <person name="Roberts A."/>
            <person name="Saif S."/>
            <person name="Shea T."/>
            <person name="Sykes S."/>
            <person name="Wortman J."/>
            <person name="Nusbaum C."/>
            <person name="Birren B."/>
        </authorList>
    </citation>
    <scope>NUCLEOTIDE SEQUENCE [LARGE SCALE GENOMIC DNA]</scope>
    <source>
        <strain evidence="1 2">Ram5</strain>
    </source>
</reference>
<dbReference type="EMBL" id="KN847896">
    <property type="protein sequence ID" value="KIR43375.1"/>
    <property type="molecule type" value="Genomic_DNA"/>
</dbReference>
<evidence type="ECO:0000313" key="2">
    <source>
        <dbReference type="Proteomes" id="UP000053392"/>
    </source>
</evidence>
<organism evidence="1 2">
    <name type="scientific">Cryptococcus deuterogattii Ram5</name>
    <dbReference type="NCBI Taxonomy" id="1296110"/>
    <lineage>
        <taxon>Eukaryota</taxon>
        <taxon>Fungi</taxon>
        <taxon>Dikarya</taxon>
        <taxon>Basidiomycota</taxon>
        <taxon>Agaricomycotina</taxon>
        <taxon>Tremellomycetes</taxon>
        <taxon>Tremellales</taxon>
        <taxon>Cryptococcaceae</taxon>
        <taxon>Cryptococcus</taxon>
        <taxon>Cryptococcus gattii species complex</taxon>
    </lineage>
</organism>
<sequence length="133" mass="15297">MSTPYFSFASAKNIIKRYLAGGEKDAVSVIVTNGDSTHKYLYNRTSKWCYNRRNASQLIGVLWKAIIEIRPGDSNWVSPEARAGHGKATMMTAPRKVAVKRVERRERWRGRKWVKRRGAIVHEGNEMRGGYRK</sequence>